<name>A0A1M6MZ11_9FIRM</name>
<organism evidence="1 2">
    <name type="scientific">Caminicella sporogenes DSM 14501</name>
    <dbReference type="NCBI Taxonomy" id="1121266"/>
    <lineage>
        <taxon>Bacteria</taxon>
        <taxon>Bacillati</taxon>
        <taxon>Bacillota</taxon>
        <taxon>Clostridia</taxon>
        <taxon>Peptostreptococcales</taxon>
        <taxon>Caminicellaceae</taxon>
        <taxon>Caminicella</taxon>
    </lineage>
</organism>
<keyword evidence="1" id="KW-0255">Endonuclease</keyword>
<dbReference type="GO" id="GO:0004519">
    <property type="term" value="F:endonuclease activity"/>
    <property type="evidence" value="ECO:0007669"/>
    <property type="project" value="UniProtKB-KW"/>
</dbReference>
<dbReference type="SUPFAM" id="SSF103084">
    <property type="entry name" value="Holliday junction resolvase RusA"/>
    <property type="match status" value="1"/>
</dbReference>
<dbReference type="InterPro" id="IPR008822">
    <property type="entry name" value="Endonuclease_RusA-like"/>
</dbReference>
<keyword evidence="1" id="KW-0540">Nuclease</keyword>
<dbReference type="GO" id="GO:0000287">
    <property type="term" value="F:magnesium ion binding"/>
    <property type="evidence" value="ECO:0007669"/>
    <property type="project" value="InterPro"/>
</dbReference>
<dbReference type="Pfam" id="PF05866">
    <property type="entry name" value="RusA"/>
    <property type="match status" value="1"/>
</dbReference>
<dbReference type="Gene3D" id="3.30.1330.70">
    <property type="entry name" value="Holliday junction resolvase RusA"/>
    <property type="match status" value="1"/>
</dbReference>
<dbReference type="InterPro" id="IPR036614">
    <property type="entry name" value="RusA-like_sf"/>
</dbReference>
<keyword evidence="1" id="KW-0378">Hydrolase</keyword>
<dbReference type="RefSeq" id="WP_072966007.1">
    <property type="nucleotide sequence ID" value="NZ_FRAJ01000005.1"/>
</dbReference>
<keyword evidence="2" id="KW-1185">Reference proteome</keyword>
<dbReference type="STRING" id="1121266.SAMN02745883_00713"/>
<dbReference type="EMBL" id="FRAJ01000005">
    <property type="protein sequence ID" value="SHJ88666.1"/>
    <property type="molecule type" value="Genomic_DNA"/>
</dbReference>
<gene>
    <name evidence="1" type="ORF">SAMN02745883_00713</name>
</gene>
<protein>
    <submittedName>
        <fullName evidence="1">Holliday junction resolvase RusA (Prophage-encoded endonuclease)</fullName>
    </submittedName>
</protein>
<reference evidence="1 2" key="1">
    <citation type="submission" date="2016-11" db="EMBL/GenBank/DDBJ databases">
        <authorList>
            <person name="Jaros S."/>
            <person name="Januszkiewicz K."/>
            <person name="Wedrychowicz H."/>
        </authorList>
    </citation>
    <scope>NUCLEOTIDE SEQUENCE [LARGE SCALE GENOMIC DNA]</scope>
    <source>
        <strain evidence="1 2">DSM 14501</strain>
    </source>
</reference>
<evidence type="ECO:0000313" key="1">
    <source>
        <dbReference type="EMBL" id="SHJ88666.1"/>
    </source>
</evidence>
<proteinExistence type="predicted"/>
<dbReference type="GO" id="GO:0006281">
    <property type="term" value="P:DNA repair"/>
    <property type="evidence" value="ECO:0007669"/>
    <property type="project" value="InterPro"/>
</dbReference>
<dbReference type="AlphaFoldDB" id="A0A1M6MZ11"/>
<dbReference type="Proteomes" id="UP000184082">
    <property type="component" value="Unassembled WGS sequence"/>
</dbReference>
<sequence length="119" mass="14183">MNEVKIIIFDIPPSNNKYMGNSHSFHEYRVEKQKWEWLVRSAIKKRPNRPFKKAEVIIEYFFGDRKRRDPDNYSGKFLLDGLTKCGILEDDSFENIQLNLKGNYDKKNPRTEITVKEVN</sequence>
<accession>A0A1M6MZ11</accession>
<evidence type="ECO:0000313" key="2">
    <source>
        <dbReference type="Proteomes" id="UP000184082"/>
    </source>
</evidence>
<dbReference type="GO" id="GO:0006310">
    <property type="term" value="P:DNA recombination"/>
    <property type="evidence" value="ECO:0007669"/>
    <property type="project" value="InterPro"/>
</dbReference>